<dbReference type="GO" id="GO:0016787">
    <property type="term" value="F:hydrolase activity"/>
    <property type="evidence" value="ECO:0007669"/>
    <property type="project" value="UniProtKB-KW"/>
</dbReference>
<evidence type="ECO:0000313" key="3">
    <source>
        <dbReference type="EMBL" id="AZQ46912.1"/>
    </source>
</evidence>
<evidence type="ECO:0000313" key="4">
    <source>
        <dbReference type="EMBL" id="OJD67480.1"/>
    </source>
</evidence>
<dbReference type="InterPro" id="IPR000086">
    <property type="entry name" value="NUDIX_hydrolase_dom"/>
</dbReference>
<gene>
    <name evidence="4" type="ORF">BAU25_28510</name>
    <name evidence="3" type="ORF">EJW27_09680</name>
</gene>
<dbReference type="Pfam" id="PF00293">
    <property type="entry name" value="NUDIX"/>
    <property type="match status" value="1"/>
</dbReference>
<dbReference type="PANTHER" id="PTHR43736">
    <property type="entry name" value="ADP-RIBOSE PYROPHOSPHATASE"/>
    <property type="match status" value="1"/>
</dbReference>
<protein>
    <submittedName>
        <fullName evidence="4">DNA mismatch repair protein MutT</fullName>
    </submittedName>
    <submittedName>
        <fullName evidence="3">NUDIX domain-containing protein</fullName>
    </submittedName>
</protein>
<evidence type="ECO:0000259" key="2">
    <source>
        <dbReference type="PROSITE" id="PS51462"/>
    </source>
</evidence>
<accession>A0A1J9TMS6</accession>
<sequence>MIRNRGAAIIVQDGKIALIKRIREGETYYVFPGGGIEEGETPEEATKREAYEELGVHIKVEHLIAKVEYKGTEYYFNARIIGGVFGSGKAAEFELKDRGSYIPLWLPIHELEEVNIKPYEVVGSICNLYKK</sequence>
<evidence type="ECO:0000313" key="5">
    <source>
        <dbReference type="Proteomes" id="UP000181873"/>
    </source>
</evidence>
<dbReference type="PANTHER" id="PTHR43736:SF2">
    <property type="entry name" value="MUTT_NUDIX FAMILY PROTEIN"/>
    <property type="match status" value="1"/>
</dbReference>
<dbReference type="EMBL" id="CP034548">
    <property type="protein sequence ID" value="AZQ46912.1"/>
    <property type="molecule type" value="Genomic_DNA"/>
</dbReference>
<dbReference type="InterPro" id="IPR020476">
    <property type="entry name" value="Nudix_hydrolase"/>
</dbReference>
<evidence type="ECO:0000256" key="1">
    <source>
        <dbReference type="ARBA" id="ARBA00022801"/>
    </source>
</evidence>
<dbReference type="Proteomes" id="UP000272492">
    <property type="component" value="Chromosome"/>
</dbReference>
<dbReference type="Proteomes" id="UP000181873">
    <property type="component" value="Unassembled WGS sequence"/>
</dbReference>
<name>A0A1J9TMS6_9BACI</name>
<dbReference type="RefSeq" id="WP_048527671.1">
    <property type="nucleotide sequence ID" value="NZ_CBCSIO010000008.1"/>
</dbReference>
<proteinExistence type="predicted"/>
<organism evidence="4 5">
    <name type="scientific">Bacillus albus</name>
    <dbReference type="NCBI Taxonomy" id="2026189"/>
    <lineage>
        <taxon>Bacteria</taxon>
        <taxon>Bacillati</taxon>
        <taxon>Bacillota</taxon>
        <taxon>Bacilli</taxon>
        <taxon>Bacillales</taxon>
        <taxon>Bacillaceae</taxon>
        <taxon>Bacillus</taxon>
        <taxon>Bacillus cereus group</taxon>
    </lineage>
</organism>
<dbReference type="CDD" id="cd04669">
    <property type="entry name" value="NUDIX_Hydrolase"/>
    <property type="match status" value="1"/>
</dbReference>
<reference evidence="4 5" key="1">
    <citation type="submission" date="2016-06" db="EMBL/GenBank/DDBJ databases">
        <title>First insights into the genetic diversity and population structure of in the Bacillus cereus group bacteria from diverse marine environments.</title>
        <authorList>
            <person name="Liu Y."/>
            <person name="Lai Q."/>
            <person name="Shao Z."/>
        </authorList>
    </citation>
    <scope>NUCLEOTIDE SEQUENCE [LARGE SCALE GENOMIC DNA]</scope>
    <source>
        <strain evidence="4 5">N35-10-2</strain>
    </source>
</reference>
<keyword evidence="1" id="KW-0378">Hydrolase</keyword>
<keyword evidence="6" id="KW-1185">Reference proteome</keyword>
<dbReference type="AlphaFoldDB" id="A0A1J9TMS6"/>
<dbReference type="SUPFAM" id="SSF55811">
    <property type="entry name" value="Nudix"/>
    <property type="match status" value="1"/>
</dbReference>
<reference evidence="3 6" key="2">
    <citation type="submission" date="2018-12" db="EMBL/GenBank/DDBJ databases">
        <authorList>
            <person name="Wang H."/>
            <person name="Peng S."/>
            <person name="Yu X."/>
            <person name="Li X."/>
        </authorList>
    </citation>
    <scope>NUCLEOTIDE SEQUENCE [LARGE SCALE GENOMIC DNA]</scope>
    <source>
        <strain evidence="3 6">PFYN01</strain>
    </source>
</reference>
<dbReference type="PRINTS" id="PR00502">
    <property type="entry name" value="NUDIXFAMILY"/>
</dbReference>
<evidence type="ECO:0000313" key="6">
    <source>
        <dbReference type="Proteomes" id="UP000272492"/>
    </source>
</evidence>
<dbReference type="EMBL" id="MAOE01000047">
    <property type="protein sequence ID" value="OJD67480.1"/>
    <property type="molecule type" value="Genomic_DNA"/>
</dbReference>
<dbReference type="Gene3D" id="3.90.79.10">
    <property type="entry name" value="Nucleoside Triphosphate Pyrophosphohydrolase"/>
    <property type="match status" value="1"/>
</dbReference>
<feature type="domain" description="Nudix hydrolase" evidence="2">
    <location>
        <begin position="1"/>
        <end position="129"/>
    </location>
</feature>
<dbReference type="InterPro" id="IPR015797">
    <property type="entry name" value="NUDIX_hydrolase-like_dom_sf"/>
</dbReference>
<dbReference type="PROSITE" id="PS51462">
    <property type="entry name" value="NUDIX"/>
    <property type="match status" value="1"/>
</dbReference>